<feature type="compositionally biased region" description="Low complexity" evidence="1">
    <location>
        <begin position="265"/>
        <end position="289"/>
    </location>
</feature>
<sequence length="1007" mass="113840">MASLASRLKEPSFLETNFAADPNVTRIKAYFLSGRHIKAEIKCAAENCLVKVEDEKDPALKILKDLRKIYHPMCFCFSCDRVSHLKCLDLNLDSFSKLKAPYICADCEKDPKNKIAVQFHTNAEWGQGTNARRKKFLKPDSILQFPELVGNHLLETAWDPEDVRAFQAAEPVKDLLTRQKEEMELLFKHFAEYKEKSEAEATQLRQKIEELERSRQSSSFSQFDTTQYFTAHVPLSSTFNAPMNQPNLTTCESILKKLYLNSSDKNNNVNKSTTQQTEQNESQATENNSAEFSFPNVDTTNLSPTEQLLLNTSRVCIESANAQKLTATSKLLELKRKALPKIGTFKGDPKGWISFKKEVERYRSSGCYDDEIVKFYVFGALEGNAKKRVEDLIDTGTLEEVLKVLESSFGHTPTIIKAVEDEILKIKIKGELLRSDVVQINSLIQTYFTTCRYANVSRINSNMLAEHILDQLDFTHRMFFRQQCRMENPGIEIILPDLDMVYSFLETLSASLDVKPKDKREKPAQMQVIAAPTANYGAQQPRHRDTRFIIRDINIAKYQGYNLNLVKALIKKCLCCNATNHFTLECSQFKNMSDEERAQFVTNKNLCRNCLLTSDHYARDCALKPSCGRKISEVIFCSGKHHALLHKFGGNTGLNSNRTNYSNRGNGHANRSRRNFNNNTQRAQKVYDRNQTDVVDNSTNKIANVTQNVPKSGTEAQNSSTANLNTITTNPRFTYNVTAPIQSQNITMGSDKTIKVFKHRFFGPNGETIGYSVGDSGSEVTIMREDLREQLGIEGKPVSLNLQWTDSQIRVIPAREVSLQVKGMNKSDELITLNPCYAIDADYFSLPARSLDVEALKKHFPYLKEARFDSYFKATPILLIGSLHASCIEAIAPVLHGGENKPVGIKTRLGWSIYGGSIESLSANDSSCLEVTAYKSEENSQSDSNPDENLNKLLTYYSSFESLGIRSKPAYITDNERKAVELITNELRILPNGTVEIPLIWIFLKIR</sequence>
<feature type="region of interest" description="Disordered" evidence="1">
    <location>
        <begin position="265"/>
        <end position="299"/>
    </location>
</feature>
<gene>
    <name evidence="2" type="ORF">PVAND_017643</name>
</gene>
<dbReference type="CDD" id="cd15489">
    <property type="entry name" value="PHD_SF"/>
    <property type="match status" value="1"/>
</dbReference>
<dbReference type="InterPro" id="IPR011011">
    <property type="entry name" value="Znf_FYVE_PHD"/>
</dbReference>
<organism evidence="2 3">
    <name type="scientific">Polypedilum vanderplanki</name>
    <name type="common">Sleeping chironomid midge</name>
    <dbReference type="NCBI Taxonomy" id="319348"/>
    <lineage>
        <taxon>Eukaryota</taxon>
        <taxon>Metazoa</taxon>
        <taxon>Ecdysozoa</taxon>
        <taxon>Arthropoda</taxon>
        <taxon>Hexapoda</taxon>
        <taxon>Insecta</taxon>
        <taxon>Pterygota</taxon>
        <taxon>Neoptera</taxon>
        <taxon>Endopterygota</taxon>
        <taxon>Diptera</taxon>
        <taxon>Nematocera</taxon>
        <taxon>Chironomoidea</taxon>
        <taxon>Chironomidae</taxon>
        <taxon>Chironominae</taxon>
        <taxon>Polypedilum</taxon>
        <taxon>Polypedilum</taxon>
    </lineage>
</organism>
<dbReference type="EMBL" id="JADBJN010000021">
    <property type="protein sequence ID" value="KAG5666223.1"/>
    <property type="molecule type" value="Genomic_DNA"/>
</dbReference>
<protein>
    <recommendedName>
        <fullName evidence="4">Peptidase aspartic putative domain-containing protein</fullName>
    </recommendedName>
</protein>
<dbReference type="SUPFAM" id="SSF57903">
    <property type="entry name" value="FYVE/PHD zinc finger"/>
    <property type="match status" value="1"/>
</dbReference>
<evidence type="ECO:0008006" key="4">
    <source>
        <dbReference type="Google" id="ProtNLM"/>
    </source>
</evidence>
<evidence type="ECO:0000313" key="3">
    <source>
        <dbReference type="Proteomes" id="UP001107558"/>
    </source>
</evidence>
<dbReference type="PANTHER" id="PTHR47331:SF5">
    <property type="entry name" value="RIBONUCLEASE H"/>
    <property type="match status" value="1"/>
</dbReference>
<dbReference type="Proteomes" id="UP001107558">
    <property type="component" value="Unassembled WGS sequence"/>
</dbReference>
<keyword evidence="3" id="KW-1185">Reference proteome</keyword>
<evidence type="ECO:0000256" key="1">
    <source>
        <dbReference type="SAM" id="MobiDB-lite"/>
    </source>
</evidence>
<evidence type="ECO:0000313" key="2">
    <source>
        <dbReference type="EMBL" id="KAG5666223.1"/>
    </source>
</evidence>
<name>A0A9J6B982_POLVA</name>
<dbReference type="AlphaFoldDB" id="A0A9J6B982"/>
<accession>A0A9J6B982</accession>
<reference evidence="2" key="1">
    <citation type="submission" date="2021-03" db="EMBL/GenBank/DDBJ databases">
        <title>Chromosome level genome of the anhydrobiotic midge Polypedilum vanderplanki.</title>
        <authorList>
            <person name="Yoshida Y."/>
            <person name="Kikawada T."/>
            <person name="Gusev O."/>
        </authorList>
    </citation>
    <scope>NUCLEOTIDE SEQUENCE</scope>
    <source>
        <strain evidence="2">NIAS01</strain>
        <tissue evidence="2">Whole body or cell culture</tissue>
    </source>
</reference>
<proteinExistence type="predicted"/>
<dbReference type="OrthoDB" id="7742039at2759"/>
<comment type="caution">
    <text evidence="2">The sequence shown here is derived from an EMBL/GenBank/DDBJ whole genome shotgun (WGS) entry which is preliminary data.</text>
</comment>
<dbReference type="PANTHER" id="PTHR47331">
    <property type="entry name" value="PHD-TYPE DOMAIN-CONTAINING PROTEIN"/>
    <property type="match status" value="1"/>
</dbReference>